<proteinExistence type="predicted"/>
<name>A0AAW6NZJ9_9PSED</name>
<feature type="region of interest" description="Disordered" evidence="1">
    <location>
        <begin position="432"/>
        <end position="453"/>
    </location>
</feature>
<reference evidence="2" key="1">
    <citation type="submission" date="2023-03" db="EMBL/GenBank/DDBJ databases">
        <title>Draft assemblies of triclosan tolerant bacteria isolated from returned activated sludge.</title>
        <authorList>
            <person name="Van Hamelsveld S."/>
        </authorList>
    </citation>
    <scope>NUCLEOTIDE SEQUENCE</scope>
    <source>
        <strain evidence="2">GW210015_S63</strain>
    </source>
</reference>
<dbReference type="AlphaFoldDB" id="A0AAW6NZJ9"/>
<sequence length="565" mass="64895">MKNEDDVVSISPAVEPLNFQEGWPCFREHSLFEAAVTEASRERQVSREMAMMCAFGAMATACQGYVDVQMPTGHQVPTSLMLLTIADSGERKTTTQNYFFGTINALNDAAHRQNEAAMAEHRVVHRLWYTDMRHLEREYVTFRRQNDEAEAEKARKAYEAHVRAEPRPPRSGKFLYEDTTPQALVLMLYENMPNACMLTSEANSIFSGKALGELDKLNTLWDGSSVIVDRISREGFTLQNARLTLALMAQPSVISRFMGRRGEEARGTGFLARFLVAKPRPLAGFRESRTVFELPRQQAFNARLRERLETGVPEKRHILRFSETAAALWYEYSQYLEAQMRENGLYHYAKDHASKLLENVSRLAAILHAFEYGIDSDREIDAFTLTFCWTFARICSQHFTEYLANEPQLVADANLLAHFLLRIAVNEYRNSEEAQDKKKTKQKEALRDNRPLPYEPLPNHLRHGIRTDFTLTTIKQRGPTCFRGRANAERLEATIELLTKLGHVKKEGSFYRFGEALLLRSGEPQLKNGEIVTIKELPLFREQEYWKPERRNGLTSSPHYAIRID</sequence>
<gene>
    <name evidence="2" type="ORF">P3W55_02330</name>
</gene>
<accession>A0AAW6NZJ9</accession>
<evidence type="ECO:0000256" key="1">
    <source>
        <dbReference type="SAM" id="MobiDB-lite"/>
    </source>
</evidence>
<organism evidence="2 3">
    <name type="scientific">Pseudomonas citronellolis</name>
    <dbReference type="NCBI Taxonomy" id="53408"/>
    <lineage>
        <taxon>Bacteria</taxon>
        <taxon>Pseudomonadati</taxon>
        <taxon>Pseudomonadota</taxon>
        <taxon>Gammaproteobacteria</taxon>
        <taxon>Pseudomonadales</taxon>
        <taxon>Pseudomonadaceae</taxon>
        <taxon>Pseudomonas</taxon>
    </lineage>
</organism>
<protein>
    <submittedName>
        <fullName evidence="2">YfjI family protein</fullName>
    </submittedName>
</protein>
<dbReference type="Proteomes" id="UP001220662">
    <property type="component" value="Unassembled WGS sequence"/>
</dbReference>
<evidence type="ECO:0000313" key="3">
    <source>
        <dbReference type="Proteomes" id="UP001220662"/>
    </source>
</evidence>
<comment type="caution">
    <text evidence="2">The sequence shown here is derived from an EMBL/GenBank/DDBJ whole genome shotgun (WGS) entry which is preliminary data.</text>
</comment>
<dbReference type="EMBL" id="JARJLR010000046">
    <property type="protein sequence ID" value="MDF3840538.1"/>
    <property type="molecule type" value="Genomic_DNA"/>
</dbReference>
<feature type="compositionally biased region" description="Basic and acidic residues" evidence="1">
    <location>
        <begin position="432"/>
        <end position="450"/>
    </location>
</feature>
<dbReference type="RefSeq" id="WP_276213688.1">
    <property type="nucleotide sequence ID" value="NZ_JARJLR010000046.1"/>
</dbReference>
<dbReference type="Pfam" id="PF13148">
    <property type="entry name" value="DUF3987"/>
    <property type="match status" value="1"/>
</dbReference>
<dbReference type="InterPro" id="IPR025048">
    <property type="entry name" value="DUF3987"/>
</dbReference>
<evidence type="ECO:0000313" key="2">
    <source>
        <dbReference type="EMBL" id="MDF3840538.1"/>
    </source>
</evidence>